<feature type="transmembrane region" description="Helical" evidence="4">
    <location>
        <begin position="20"/>
        <end position="39"/>
    </location>
</feature>
<sequence>MFQSKSDVAMPKSHTDSVHYAWVVLAVTFLCLFMASALRSVPGIIMLSLEQEFAWNRETISGAISLNLLLFGLAGPFLGRLMDVYGAKRISVITLILSVAGAGGSVFMRESWQLYLFWGLLIGAGSGGTSMIMGSALINRWFHKHRGLALGILGAAFSSGQLVFTPLLMQINVNEGWRAATLFIAAGLGLVALPLVLKFLRDDPLSKGLFPYGASGVHGTVLKPDRNPMRSAMRIPQFWLLASSFGICGLTTSGLFQTHLIPHGIEHGFTEMTMAMSLGVMGAADVFGTILSGWLCDRYGKRWPLAFYYVVRGATLVLLPSIDSTQQLMLFSIIYGMNWLSTIPATSALTADLFGKQNVGVVFGWICFAHQIGAAIAAYSAGYVHSLMGDYNLAFVASGLFAFVATGIVVFIKEPQTVSASHIC</sequence>
<dbReference type="InterPro" id="IPR011701">
    <property type="entry name" value="MFS"/>
</dbReference>
<accession>A0AA91I6N5</accession>
<gene>
    <name evidence="6" type="ORF">A1356_05680</name>
</gene>
<feature type="transmembrane region" description="Helical" evidence="4">
    <location>
        <begin position="238"/>
        <end position="256"/>
    </location>
</feature>
<evidence type="ECO:0000256" key="1">
    <source>
        <dbReference type="ARBA" id="ARBA00022692"/>
    </source>
</evidence>
<keyword evidence="7" id="KW-1185">Reference proteome</keyword>
<feature type="transmembrane region" description="Helical" evidence="4">
    <location>
        <begin position="150"/>
        <end position="171"/>
    </location>
</feature>
<dbReference type="InterPro" id="IPR050327">
    <property type="entry name" value="Proton-linked_MCT"/>
</dbReference>
<evidence type="ECO:0000259" key="5">
    <source>
        <dbReference type="PROSITE" id="PS50850"/>
    </source>
</evidence>
<name>A0AA91I6N5_9GAMM</name>
<evidence type="ECO:0000256" key="2">
    <source>
        <dbReference type="ARBA" id="ARBA00022989"/>
    </source>
</evidence>
<dbReference type="Gene3D" id="1.20.1250.20">
    <property type="entry name" value="MFS general substrate transporter like domains"/>
    <property type="match status" value="2"/>
</dbReference>
<dbReference type="CDD" id="cd17355">
    <property type="entry name" value="MFS_YcxA_like"/>
    <property type="match status" value="1"/>
</dbReference>
<dbReference type="RefSeq" id="WP_231879390.1">
    <property type="nucleotide sequence ID" value="NZ_LUUL01000053.1"/>
</dbReference>
<dbReference type="GO" id="GO:0022857">
    <property type="term" value="F:transmembrane transporter activity"/>
    <property type="evidence" value="ECO:0007669"/>
    <property type="project" value="InterPro"/>
</dbReference>
<feature type="transmembrane region" description="Helical" evidence="4">
    <location>
        <begin position="328"/>
        <end position="349"/>
    </location>
</feature>
<feature type="domain" description="Major facilitator superfamily (MFS) profile" evidence="5">
    <location>
        <begin position="24"/>
        <end position="417"/>
    </location>
</feature>
<protein>
    <submittedName>
        <fullName evidence="6">MFS transporter</fullName>
    </submittedName>
</protein>
<keyword evidence="3 4" id="KW-0472">Membrane</keyword>
<dbReference type="InterPro" id="IPR036259">
    <property type="entry name" value="MFS_trans_sf"/>
</dbReference>
<reference evidence="6 7" key="1">
    <citation type="submission" date="2016-03" db="EMBL/GenBank/DDBJ databases">
        <authorList>
            <person name="Heylen K."/>
            <person name="De Vos P."/>
            <person name="Vekeman B."/>
        </authorList>
    </citation>
    <scope>NUCLEOTIDE SEQUENCE [LARGE SCALE GENOMIC DNA]</scope>
    <source>
        <strain evidence="6 7">R-49807</strain>
    </source>
</reference>
<feature type="transmembrane region" description="Helical" evidence="4">
    <location>
        <begin position="276"/>
        <end position="296"/>
    </location>
</feature>
<dbReference type="InterPro" id="IPR020846">
    <property type="entry name" value="MFS_dom"/>
</dbReference>
<feature type="transmembrane region" description="Helical" evidence="4">
    <location>
        <begin position="59"/>
        <end position="78"/>
    </location>
</feature>
<comment type="caution">
    <text evidence="6">The sequence shown here is derived from an EMBL/GenBank/DDBJ whole genome shotgun (WGS) entry which is preliminary data.</text>
</comment>
<dbReference type="SUPFAM" id="SSF103473">
    <property type="entry name" value="MFS general substrate transporter"/>
    <property type="match status" value="1"/>
</dbReference>
<dbReference type="PANTHER" id="PTHR11360">
    <property type="entry name" value="MONOCARBOXYLATE TRANSPORTER"/>
    <property type="match status" value="1"/>
</dbReference>
<evidence type="ECO:0000256" key="3">
    <source>
        <dbReference type="ARBA" id="ARBA00023136"/>
    </source>
</evidence>
<dbReference type="AlphaFoldDB" id="A0AA91I6N5"/>
<dbReference type="EMBL" id="LUUL01000053">
    <property type="protein sequence ID" value="OAI28793.1"/>
    <property type="molecule type" value="Genomic_DNA"/>
</dbReference>
<feature type="transmembrane region" description="Helical" evidence="4">
    <location>
        <begin position="90"/>
        <end position="108"/>
    </location>
</feature>
<keyword evidence="2 4" id="KW-1133">Transmembrane helix</keyword>
<evidence type="ECO:0000313" key="7">
    <source>
        <dbReference type="Proteomes" id="UP000077734"/>
    </source>
</evidence>
<dbReference type="PROSITE" id="PS50850">
    <property type="entry name" value="MFS"/>
    <property type="match status" value="1"/>
</dbReference>
<feature type="transmembrane region" description="Helical" evidence="4">
    <location>
        <begin position="177"/>
        <end position="197"/>
    </location>
</feature>
<proteinExistence type="predicted"/>
<dbReference type="PANTHER" id="PTHR11360:SF284">
    <property type="entry name" value="EG:103B4.3 PROTEIN-RELATED"/>
    <property type="match status" value="1"/>
</dbReference>
<evidence type="ECO:0000313" key="6">
    <source>
        <dbReference type="EMBL" id="OAI28793.1"/>
    </source>
</evidence>
<organism evidence="6 7">
    <name type="scientific">Methylomonas koyamae</name>
    <dbReference type="NCBI Taxonomy" id="702114"/>
    <lineage>
        <taxon>Bacteria</taxon>
        <taxon>Pseudomonadati</taxon>
        <taxon>Pseudomonadota</taxon>
        <taxon>Gammaproteobacteria</taxon>
        <taxon>Methylococcales</taxon>
        <taxon>Methylococcaceae</taxon>
        <taxon>Methylomonas</taxon>
    </lineage>
</organism>
<dbReference type="Proteomes" id="UP000077734">
    <property type="component" value="Unassembled WGS sequence"/>
</dbReference>
<feature type="transmembrane region" description="Helical" evidence="4">
    <location>
        <begin position="114"/>
        <end position="138"/>
    </location>
</feature>
<dbReference type="Pfam" id="PF07690">
    <property type="entry name" value="MFS_1"/>
    <property type="match status" value="1"/>
</dbReference>
<feature type="transmembrane region" description="Helical" evidence="4">
    <location>
        <begin position="361"/>
        <end position="381"/>
    </location>
</feature>
<feature type="transmembrane region" description="Helical" evidence="4">
    <location>
        <begin position="303"/>
        <end position="322"/>
    </location>
</feature>
<keyword evidence="1 4" id="KW-0812">Transmembrane</keyword>
<feature type="transmembrane region" description="Helical" evidence="4">
    <location>
        <begin position="393"/>
        <end position="412"/>
    </location>
</feature>
<evidence type="ECO:0000256" key="4">
    <source>
        <dbReference type="SAM" id="Phobius"/>
    </source>
</evidence>